<keyword evidence="2" id="KW-0227">DNA damage</keyword>
<dbReference type="SUPFAM" id="SSF52540">
    <property type="entry name" value="P-loop containing nucleoside triphosphate hydrolases"/>
    <property type="match status" value="1"/>
</dbReference>
<protein>
    <recommendedName>
        <fullName evidence="11">Helicase C-terminal domain-containing protein</fullName>
    </recommendedName>
</protein>
<dbReference type="InterPro" id="IPR027417">
    <property type="entry name" value="P-loop_NTPase"/>
</dbReference>
<dbReference type="GO" id="GO:0016787">
    <property type="term" value="F:hydrolase activity"/>
    <property type="evidence" value="ECO:0007669"/>
    <property type="project" value="UniProtKB-KW"/>
</dbReference>
<evidence type="ECO:0000259" key="9">
    <source>
        <dbReference type="PROSITE" id="PS51194"/>
    </source>
</evidence>
<dbReference type="Pfam" id="PF00270">
    <property type="entry name" value="DEAD"/>
    <property type="match status" value="1"/>
</dbReference>
<dbReference type="InterPro" id="IPR011545">
    <property type="entry name" value="DEAD/DEAH_box_helicase_dom"/>
</dbReference>
<evidence type="ECO:0000259" key="8">
    <source>
        <dbReference type="PROSITE" id="PS51192"/>
    </source>
</evidence>
<dbReference type="PANTHER" id="PTHR47964:SF1">
    <property type="entry name" value="ATP-DEPENDENT DNA HELICASE HOMOLOG RECG, CHLOROPLASTIC"/>
    <property type="match status" value="1"/>
</dbReference>
<accession>X1KNX2</accession>
<name>X1KNX2_9ZZZZ</name>
<dbReference type="Pfam" id="PF00271">
    <property type="entry name" value="Helicase_C"/>
    <property type="match status" value="1"/>
</dbReference>
<evidence type="ECO:0000256" key="2">
    <source>
        <dbReference type="ARBA" id="ARBA00022763"/>
    </source>
</evidence>
<dbReference type="GO" id="GO:0006281">
    <property type="term" value="P:DNA repair"/>
    <property type="evidence" value="ECO:0007669"/>
    <property type="project" value="UniProtKB-KW"/>
</dbReference>
<dbReference type="SMART" id="SM00490">
    <property type="entry name" value="HELICc"/>
    <property type="match status" value="1"/>
</dbReference>
<dbReference type="EMBL" id="BARV01007496">
    <property type="protein sequence ID" value="GAI08772.1"/>
    <property type="molecule type" value="Genomic_DNA"/>
</dbReference>
<dbReference type="InterPro" id="IPR014001">
    <property type="entry name" value="Helicase_ATP-bd"/>
</dbReference>
<dbReference type="PROSITE" id="PS51194">
    <property type="entry name" value="HELICASE_CTER"/>
    <property type="match status" value="1"/>
</dbReference>
<feature type="domain" description="Helicase C-terminal" evidence="9">
    <location>
        <begin position="151"/>
        <end position="295"/>
    </location>
</feature>
<dbReference type="GO" id="GO:0005524">
    <property type="term" value="F:ATP binding"/>
    <property type="evidence" value="ECO:0007669"/>
    <property type="project" value="UniProtKB-KW"/>
</dbReference>
<dbReference type="GO" id="GO:0003677">
    <property type="term" value="F:DNA binding"/>
    <property type="evidence" value="ECO:0007669"/>
    <property type="project" value="UniProtKB-KW"/>
</dbReference>
<dbReference type="Gene3D" id="3.40.50.300">
    <property type="entry name" value="P-loop containing nucleotide triphosphate hydrolases"/>
    <property type="match status" value="2"/>
</dbReference>
<evidence type="ECO:0000256" key="3">
    <source>
        <dbReference type="ARBA" id="ARBA00022801"/>
    </source>
</evidence>
<evidence type="ECO:0000313" key="10">
    <source>
        <dbReference type="EMBL" id="GAI08772.1"/>
    </source>
</evidence>
<evidence type="ECO:0000256" key="5">
    <source>
        <dbReference type="ARBA" id="ARBA00022840"/>
    </source>
</evidence>
<evidence type="ECO:0000256" key="1">
    <source>
        <dbReference type="ARBA" id="ARBA00022741"/>
    </source>
</evidence>
<dbReference type="InterPro" id="IPR001650">
    <property type="entry name" value="Helicase_C-like"/>
</dbReference>
<dbReference type="AlphaFoldDB" id="X1KNX2"/>
<gene>
    <name evidence="10" type="ORF">S06H3_15249</name>
</gene>
<keyword evidence="4" id="KW-0347">Helicase</keyword>
<keyword evidence="7" id="KW-0234">DNA repair</keyword>
<keyword evidence="5" id="KW-0067">ATP-binding</keyword>
<dbReference type="PANTHER" id="PTHR47964">
    <property type="entry name" value="ATP-DEPENDENT DNA HELICASE HOMOLOG RECG, CHLOROPLASTIC"/>
    <property type="match status" value="1"/>
</dbReference>
<keyword evidence="1" id="KW-0547">Nucleotide-binding</keyword>
<reference evidence="10" key="1">
    <citation type="journal article" date="2014" name="Front. Microbiol.">
        <title>High frequency of phylogenetically diverse reductive dehalogenase-homologous genes in deep subseafloor sedimentary metagenomes.</title>
        <authorList>
            <person name="Kawai M."/>
            <person name="Futagami T."/>
            <person name="Toyoda A."/>
            <person name="Takaki Y."/>
            <person name="Nishi S."/>
            <person name="Hori S."/>
            <person name="Arai W."/>
            <person name="Tsubouchi T."/>
            <person name="Morono Y."/>
            <person name="Uchiyama I."/>
            <person name="Ito T."/>
            <person name="Fujiyama A."/>
            <person name="Inagaki F."/>
            <person name="Takami H."/>
        </authorList>
    </citation>
    <scope>NUCLEOTIDE SEQUENCE</scope>
    <source>
        <strain evidence="10">Expedition CK06-06</strain>
    </source>
</reference>
<proteinExistence type="predicted"/>
<keyword evidence="3" id="KW-0378">Hydrolase</keyword>
<dbReference type="PROSITE" id="PS51192">
    <property type="entry name" value="HELICASE_ATP_BIND_1"/>
    <property type="match status" value="1"/>
</dbReference>
<feature type="domain" description="Helicase ATP-binding" evidence="8">
    <location>
        <begin position="1"/>
        <end position="130"/>
    </location>
</feature>
<keyword evidence="6" id="KW-0238">DNA-binding</keyword>
<evidence type="ECO:0000256" key="4">
    <source>
        <dbReference type="ARBA" id="ARBA00022806"/>
    </source>
</evidence>
<comment type="caution">
    <text evidence="10">The sequence shown here is derived from an EMBL/GenBank/DDBJ whole genome shotgun (WGS) entry which is preliminary data.</text>
</comment>
<dbReference type="SMART" id="SM00487">
    <property type="entry name" value="DEXDc"/>
    <property type="match status" value="1"/>
</dbReference>
<evidence type="ECO:0000256" key="7">
    <source>
        <dbReference type="ARBA" id="ARBA00023204"/>
    </source>
</evidence>
<dbReference type="InterPro" id="IPR047112">
    <property type="entry name" value="RecG/Mfd"/>
</dbReference>
<evidence type="ECO:0008006" key="11">
    <source>
        <dbReference type="Google" id="ProtNLM"/>
    </source>
</evidence>
<dbReference type="GO" id="GO:0003678">
    <property type="term" value="F:DNA helicase activity"/>
    <property type="evidence" value="ECO:0007669"/>
    <property type="project" value="TreeGrafter"/>
</dbReference>
<organism evidence="10">
    <name type="scientific">marine sediment metagenome</name>
    <dbReference type="NCBI Taxonomy" id="412755"/>
    <lineage>
        <taxon>unclassified sequences</taxon>
        <taxon>metagenomes</taxon>
        <taxon>ecological metagenomes</taxon>
    </lineage>
</organism>
<sequence>MDNKQVAVLVPTTVLAQQHFSTFSQRLGAFPIRIEVLSRFRTPKEQQAILDGLANGRVDICIGTHRLLQKDIIFKDLGFLIIDEEQRFGVAHKEHLKQMRQEADVLTLSATPIPRTLHMSLVGVRDMSIMETPPEERLPIKTYVAEYDDHLIREAILRELERNGQVFFVHNRVQSIGIVANKLQSLVPEARIAIAHGQMPEAELEAVMTDFTQGKSDTLVCTTIIESGLDMPNVNTLIVNKADKFGLTQLYQLRGRVGRGANLAYAYFLYDKGKHLTTAAEKRLRTIFEATELGA</sequence>
<feature type="non-terminal residue" evidence="10">
    <location>
        <position position="295"/>
    </location>
</feature>
<evidence type="ECO:0000256" key="6">
    <source>
        <dbReference type="ARBA" id="ARBA00023125"/>
    </source>
</evidence>